<evidence type="ECO:0000313" key="2">
    <source>
        <dbReference type="Proteomes" id="UP000507470"/>
    </source>
</evidence>
<dbReference type="AlphaFoldDB" id="A0A6J8BQP4"/>
<sequence>MVLKNILKFSLMVKTHIERLRLHMTHQQTRSHANVPMDVVIVNIKLVKWRKNCAQLRTLSVIGQRQKQQVLPTQLGLYKKTALLQVENSYINTLLEGKKAPQAKESTIRKNLEEMMVNHMKLVSLDQKLKVFAEGNSDREKEVWEEMKHIMRKLKNAQEAPRKALQERLCQLGED</sequence>
<proteinExistence type="predicted"/>
<dbReference type="Proteomes" id="UP000507470">
    <property type="component" value="Unassembled WGS sequence"/>
</dbReference>
<protein>
    <submittedName>
        <fullName evidence="1">Uncharacterized protein</fullName>
    </submittedName>
</protein>
<evidence type="ECO:0000313" key="1">
    <source>
        <dbReference type="EMBL" id="CAC5385992.1"/>
    </source>
</evidence>
<gene>
    <name evidence="1" type="ORF">MCOR_21484</name>
</gene>
<accession>A0A6J8BQP4</accession>
<reference evidence="1 2" key="1">
    <citation type="submission" date="2020-06" db="EMBL/GenBank/DDBJ databases">
        <authorList>
            <person name="Li R."/>
            <person name="Bekaert M."/>
        </authorList>
    </citation>
    <scope>NUCLEOTIDE SEQUENCE [LARGE SCALE GENOMIC DNA]</scope>
    <source>
        <strain evidence="2">wild</strain>
    </source>
</reference>
<organism evidence="1 2">
    <name type="scientific">Mytilus coruscus</name>
    <name type="common">Sea mussel</name>
    <dbReference type="NCBI Taxonomy" id="42192"/>
    <lineage>
        <taxon>Eukaryota</taxon>
        <taxon>Metazoa</taxon>
        <taxon>Spiralia</taxon>
        <taxon>Lophotrochozoa</taxon>
        <taxon>Mollusca</taxon>
        <taxon>Bivalvia</taxon>
        <taxon>Autobranchia</taxon>
        <taxon>Pteriomorphia</taxon>
        <taxon>Mytilida</taxon>
        <taxon>Mytiloidea</taxon>
        <taxon>Mytilidae</taxon>
        <taxon>Mytilinae</taxon>
        <taxon>Mytilus</taxon>
    </lineage>
</organism>
<dbReference type="EMBL" id="CACVKT020003829">
    <property type="protein sequence ID" value="CAC5385992.1"/>
    <property type="molecule type" value="Genomic_DNA"/>
</dbReference>
<keyword evidence="2" id="KW-1185">Reference proteome</keyword>
<name>A0A6J8BQP4_MYTCO</name>